<accession>A0ACC2V259</accession>
<reference evidence="1" key="1">
    <citation type="submission" date="2023-04" db="EMBL/GenBank/DDBJ databases">
        <title>Draft Genome sequencing of Naganishia species isolated from polar environments using Oxford Nanopore Technology.</title>
        <authorList>
            <person name="Leo P."/>
            <person name="Venkateswaran K."/>
        </authorList>
    </citation>
    <scope>NUCLEOTIDE SEQUENCE</scope>
    <source>
        <strain evidence="1">MNA-CCFEE 5262</strain>
    </source>
</reference>
<sequence>MSAAQRSRTLFKVTVLGDGGVGKTALTVQFTMASFVETYDPTIEDCYRKQWSVDGQPCLLEVLDTAGQEEYTALRDQWIRDGEGFLIVYSVASRDTFDRVESILRRVRRVKEDAASLSVSGYSPYASPTTPSSAAGRAGAGLPIVIIGNKRDLPHGREVMPEEGQRLAQRLGCEFYETSAKTGYNVDNAFKSVVRGIRASKGLAGGPTTGNGSLHAVGTPSPTGMTSAGNGHANVKKREKRHKRCMVL</sequence>
<evidence type="ECO:0000313" key="2">
    <source>
        <dbReference type="Proteomes" id="UP001230649"/>
    </source>
</evidence>
<comment type="caution">
    <text evidence="1">The sequence shown here is derived from an EMBL/GenBank/DDBJ whole genome shotgun (WGS) entry which is preliminary data.</text>
</comment>
<gene>
    <name evidence="1" type="ORF">QFC20_007219</name>
</gene>
<organism evidence="1 2">
    <name type="scientific">Naganishia adeliensis</name>
    <dbReference type="NCBI Taxonomy" id="92952"/>
    <lineage>
        <taxon>Eukaryota</taxon>
        <taxon>Fungi</taxon>
        <taxon>Dikarya</taxon>
        <taxon>Basidiomycota</taxon>
        <taxon>Agaricomycotina</taxon>
        <taxon>Tremellomycetes</taxon>
        <taxon>Filobasidiales</taxon>
        <taxon>Filobasidiaceae</taxon>
        <taxon>Naganishia</taxon>
    </lineage>
</organism>
<name>A0ACC2V259_9TREE</name>
<dbReference type="EMBL" id="JASBWS010000161">
    <property type="protein sequence ID" value="KAJ9093111.1"/>
    <property type="molecule type" value="Genomic_DNA"/>
</dbReference>
<evidence type="ECO:0000313" key="1">
    <source>
        <dbReference type="EMBL" id="KAJ9093111.1"/>
    </source>
</evidence>
<protein>
    <submittedName>
        <fullName evidence="1">Uncharacterized protein</fullName>
    </submittedName>
</protein>
<proteinExistence type="predicted"/>
<keyword evidence="2" id="KW-1185">Reference proteome</keyword>
<dbReference type="Proteomes" id="UP001230649">
    <property type="component" value="Unassembled WGS sequence"/>
</dbReference>